<dbReference type="Gene3D" id="3.30.420.310">
    <property type="entry name" value="2-keto-3-deoxy-galactonokinase, C-terminal domain"/>
    <property type="match status" value="1"/>
</dbReference>
<dbReference type="Gene3D" id="3.30.420.300">
    <property type="entry name" value="2-keto-3-deoxy-galactonokinase, substrate binding domain"/>
    <property type="match status" value="1"/>
</dbReference>
<evidence type="ECO:0000313" key="2">
    <source>
        <dbReference type="Proteomes" id="UP000239772"/>
    </source>
</evidence>
<dbReference type="RefSeq" id="WP_106338674.1">
    <property type="nucleotide sequence ID" value="NZ_PVZS01000024.1"/>
</dbReference>
<dbReference type="GO" id="GO:0034194">
    <property type="term" value="P:D-galactonate catabolic process"/>
    <property type="evidence" value="ECO:0007669"/>
    <property type="project" value="InterPro"/>
</dbReference>
<proteinExistence type="predicted"/>
<dbReference type="InterPro" id="IPR042257">
    <property type="entry name" value="DGOK_C"/>
</dbReference>
<name>A0A2T1HPI2_9HYPH</name>
<dbReference type="GO" id="GO:0008671">
    <property type="term" value="F:2-dehydro-3-deoxygalactonokinase activity"/>
    <property type="evidence" value="ECO:0007669"/>
    <property type="project" value="InterPro"/>
</dbReference>
<protein>
    <submittedName>
        <fullName evidence="1">2-keto-3-deoxy-galactonokinase</fullName>
    </submittedName>
</protein>
<dbReference type="InterPro" id="IPR042258">
    <property type="entry name" value="DGOK_N"/>
</dbReference>
<dbReference type="InterPro" id="IPR007729">
    <property type="entry name" value="DGOK"/>
</dbReference>
<keyword evidence="2" id="KW-1185">Reference proteome</keyword>
<comment type="caution">
    <text evidence="1">The sequence shown here is derived from an EMBL/GenBank/DDBJ whole genome shotgun (WGS) entry which is preliminary data.</text>
</comment>
<organism evidence="1 2">
    <name type="scientific">Alsobacter soli</name>
    <dbReference type="NCBI Taxonomy" id="2109933"/>
    <lineage>
        <taxon>Bacteria</taxon>
        <taxon>Pseudomonadati</taxon>
        <taxon>Pseudomonadota</taxon>
        <taxon>Alphaproteobacteria</taxon>
        <taxon>Hyphomicrobiales</taxon>
        <taxon>Alsobacteraceae</taxon>
        <taxon>Alsobacter</taxon>
    </lineage>
</organism>
<dbReference type="Proteomes" id="UP000239772">
    <property type="component" value="Unassembled WGS sequence"/>
</dbReference>
<keyword evidence="1" id="KW-0808">Transferase</keyword>
<dbReference type="OrthoDB" id="256574at2"/>
<sequence>MRADQTALIALDWGTTRLRAYAVDGAGAVLERLSADEGIMAVPPGGFPETLRRHVGAWMERAPHAPVVMAGMVGSRNGWVEAPYLACPVSVDALARAFAEVPLGAGRIGHIVPGLTARDAAGPPDVMRGEETKIAGCGVTDGLVVMPGTHSKWARIRGGRIEGFSTFMTGDFYGALKDHTILGKLAEEPADPSGFSRGLAAARRPGGLTHLAFSARTLVLMGELAPAEVGPYLSGLLIGTEVDNGLAQAAPEDEIVLVADGVFATSYQAALADRGRSSRLVDPEDAVVAGLRRLVAARS</sequence>
<keyword evidence="1" id="KW-0418">Kinase</keyword>
<dbReference type="SUPFAM" id="SSF53067">
    <property type="entry name" value="Actin-like ATPase domain"/>
    <property type="match status" value="1"/>
</dbReference>
<evidence type="ECO:0000313" key="1">
    <source>
        <dbReference type="EMBL" id="PSC03536.1"/>
    </source>
</evidence>
<dbReference type="EMBL" id="PVZS01000024">
    <property type="protein sequence ID" value="PSC03536.1"/>
    <property type="molecule type" value="Genomic_DNA"/>
</dbReference>
<dbReference type="Pfam" id="PF05035">
    <property type="entry name" value="DGOK"/>
    <property type="match status" value="1"/>
</dbReference>
<dbReference type="InterPro" id="IPR043129">
    <property type="entry name" value="ATPase_NBD"/>
</dbReference>
<reference evidence="2" key="1">
    <citation type="submission" date="2018-03" db="EMBL/GenBank/DDBJ databases">
        <authorList>
            <person name="Sun L."/>
            <person name="Liu H."/>
            <person name="Chen W."/>
            <person name="Huang K."/>
            <person name="Liu W."/>
            <person name="Gao X."/>
        </authorList>
    </citation>
    <scope>NUCLEOTIDE SEQUENCE [LARGE SCALE GENOMIC DNA]</scope>
    <source>
        <strain evidence="2">SH9</strain>
    </source>
</reference>
<accession>A0A2T1HPI2</accession>
<dbReference type="AlphaFoldDB" id="A0A2T1HPI2"/>
<dbReference type="CDD" id="cd24012">
    <property type="entry name" value="ASKHA_NBD_KDGal-kinase"/>
    <property type="match status" value="1"/>
</dbReference>
<gene>
    <name evidence="1" type="ORF">SLNSH_18670</name>
</gene>